<proteinExistence type="predicted"/>
<dbReference type="GO" id="GO:0004930">
    <property type="term" value="F:G protein-coupled receptor activity"/>
    <property type="evidence" value="ECO:0007669"/>
    <property type="project" value="UniProtKB-KW"/>
</dbReference>
<evidence type="ECO:0000256" key="4">
    <source>
        <dbReference type="ARBA" id="ARBA00023040"/>
    </source>
</evidence>
<feature type="compositionally biased region" description="Low complexity" evidence="8">
    <location>
        <begin position="313"/>
        <end position="328"/>
    </location>
</feature>
<accession>A0A8B8BKC8</accession>
<feature type="transmembrane region" description="Helical" evidence="9">
    <location>
        <begin position="42"/>
        <end position="61"/>
    </location>
</feature>
<evidence type="ECO:0000256" key="3">
    <source>
        <dbReference type="ARBA" id="ARBA00022989"/>
    </source>
</evidence>
<dbReference type="KEGG" id="cvn:111110925"/>
<keyword evidence="7" id="KW-0807">Transducer</keyword>
<keyword evidence="3 9" id="KW-1133">Transmembrane helix</keyword>
<feature type="region of interest" description="Disordered" evidence="8">
    <location>
        <begin position="312"/>
        <end position="369"/>
    </location>
</feature>
<evidence type="ECO:0000256" key="7">
    <source>
        <dbReference type="ARBA" id="ARBA00023224"/>
    </source>
</evidence>
<dbReference type="SUPFAM" id="SSF81321">
    <property type="entry name" value="Family A G protein-coupled receptor-like"/>
    <property type="match status" value="1"/>
</dbReference>
<keyword evidence="2 9" id="KW-0812">Transmembrane</keyword>
<keyword evidence="11" id="KW-1185">Reference proteome</keyword>
<evidence type="ECO:0000256" key="6">
    <source>
        <dbReference type="ARBA" id="ARBA00023170"/>
    </source>
</evidence>
<dbReference type="OrthoDB" id="6146828at2759"/>
<sequence>MSGTSVNVSGFSNYTTDYINTTTVDPPGHCKWYLPALEWLKIAMLTFGFLGNGATAFIIIIKKDLHSKTYATICAVALSDFLYCLGGVLWGVFYYAYMDPHDFRVLQNCVSEFLDKYMKIFIEYVMTSAYVSSGFLIAVLSIFRYIIIVHPLKANMILTKRAVVLTFAFVYFVAIGYAVLLYTKVIKNTKISRPIDTVLSYLIPLNVMVVFHTLKLSKMKSSGFQATKTTARKMEVVVIMVVMAFSLLLLPWHVVSIGYEFGILKPSYSVVTASALLLQLNNCINPVFYAFLSPLVRKSLCFCFQRKKETNRRTPTGTQSTTLSSSSSGFAQTRVKSPDTPSSITNSSSTLNSSISTSDVSTFEVSSQT</sequence>
<feature type="domain" description="G-protein coupled receptors family 1 profile" evidence="10">
    <location>
        <begin position="51"/>
        <end position="289"/>
    </location>
</feature>
<keyword evidence="5 9" id="KW-0472">Membrane</keyword>
<dbReference type="Proteomes" id="UP000694844">
    <property type="component" value="Chromosome 9"/>
</dbReference>
<dbReference type="Gene3D" id="1.20.1070.10">
    <property type="entry name" value="Rhodopsin 7-helix transmembrane proteins"/>
    <property type="match status" value="1"/>
</dbReference>
<dbReference type="PANTHER" id="PTHR24243:SF208">
    <property type="entry name" value="PYROKININ-1 RECEPTOR"/>
    <property type="match status" value="1"/>
</dbReference>
<feature type="transmembrane region" description="Helical" evidence="9">
    <location>
        <begin position="163"/>
        <end position="186"/>
    </location>
</feature>
<comment type="subcellular location">
    <subcellularLocation>
        <location evidence="1">Membrane</location>
        <topology evidence="1">Multi-pass membrane protein</topology>
    </subcellularLocation>
</comment>
<evidence type="ECO:0000256" key="9">
    <source>
        <dbReference type="SAM" id="Phobius"/>
    </source>
</evidence>
<dbReference type="GeneID" id="111110925"/>
<keyword evidence="4" id="KW-0297">G-protein coupled receptor</keyword>
<evidence type="ECO:0000313" key="12">
    <source>
        <dbReference type="RefSeq" id="XP_022303299.1"/>
    </source>
</evidence>
<dbReference type="AlphaFoldDB" id="A0A8B8BKC8"/>
<feature type="transmembrane region" description="Helical" evidence="9">
    <location>
        <begin position="236"/>
        <end position="255"/>
    </location>
</feature>
<dbReference type="GO" id="GO:0016020">
    <property type="term" value="C:membrane"/>
    <property type="evidence" value="ECO:0007669"/>
    <property type="project" value="UniProtKB-SubCell"/>
</dbReference>
<evidence type="ECO:0000256" key="8">
    <source>
        <dbReference type="SAM" id="MobiDB-lite"/>
    </source>
</evidence>
<feature type="transmembrane region" description="Helical" evidence="9">
    <location>
        <begin position="73"/>
        <end position="97"/>
    </location>
</feature>
<evidence type="ECO:0000313" key="11">
    <source>
        <dbReference type="Proteomes" id="UP000694844"/>
    </source>
</evidence>
<dbReference type="CDD" id="cd00637">
    <property type="entry name" value="7tm_classA_rhodopsin-like"/>
    <property type="match status" value="1"/>
</dbReference>
<feature type="transmembrane region" description="Helical" evidence="9">
    <location>
        <begin position="267"/>
        <end position="292"/>
    </location>
</feature>
<reference evidence="12" key="1">
    <citation type="submission" date="2025-08" db="UniProtKB">
        <authorList>
            <consortium name="RefSeq"/>
        </authorList>
    </citation>
    <scope>IDENTIFICATION</scope>
    <source>
        <tissue evidence="12">Whole sample</tissue>
    </source>
</reference>
<name>A0A8B8BKC8_CRAVI</name>
<feature type="transmembrane region" description="Helical" evidence="9">
    <location>
        <begin position="198"/>
        <end position="216"/>
    </location>
</feature>
<evidence type="ECO:0000256" key="2">
    <source>
        <dbReference type="ARBA" id="ARBA00022692"/>
    </source>
</evidence>
<dbReference type="Pfam" id="PF00001">
    <property type="entry name" value="7tm_1"/>
    <property type="match status" value="1"/>
</dbReference>
<gene>
    <name evidence="12" type="primary">LOC111110925</name>
</gene>
<organism evidence="11 12">
    <name type="scientific">Crassostrea virginica</name>
    <name type="common">Eastern oyster</name>
    <dbReference type="NCBI Taxonomy" id="6565"/>
    <lineage>
        <taxon>Eukaryota</taxon>
        <taxon>Metazoa</taxon>
        <taxon>Spiralia</taxon>
        <taxon>Lophotrochozoa</taxon>
        <taxon>Mollusca</taxon>
        <taxon>Bivalvia</taxon>
        <taxon>Autobranchia</taxon>
        <taxon>Pteriomorphia</taxon>
        <taxon>Ostreida</taxon>
        <taxon>Ostreoidea</taxon>
        <taxon>Ostreidae</taxon>
        <taxon>Crassostrea</taxon>
    </lineage>
</organism>
<dbReference type="InterPro" id="IPR017452">
    <property type="entry name" value="GPCR_Rhodpsn_7TM"/>
</dbReference>
<evidence type="ECO:0000256" key="1">
    <source>
        <dbReference type="ARBA" id="ARBA00004141"/>
    </source>
</evidence>
<evidence type="ECO:0000259" key="10">
    <source>
        <dbReference type="PROSITE" id="PS50262"/>
    </source>
</evidence>
<dbReference type="PRINTS" id="PR00237">
    <property type="entry name" value="GPCRRHODOPSN"/>
</dbReference>
<dbReference type="InterPro" id="IPR000276">
    <property type="entry name" value="GPCR_Rhodpsn"/>
</dbReference>
<evidence type="ECO:0000256" key="5">
    <source>
        <dbReference type="ARBA" id="ARBA00023136"/>
    </source>
</evidence>
<protein>
    <submittedName>
        <fullName evidence="12">Galanin receptor type 1-like</fullName>
    </submittedName>
</protein>
<feature type="compositionally biased region" description="Low complexity" evidence="8">
    <location>
        <begin position="338"/>
        <end position="362"/>
    </location>
</feature>
<keyword evidence="6" id="KW-0675">Receptor</keyword>
<dbReference type="PANTHER" id="PTHR24243">
    <property type="entry name" value="G-PROTEIN COUPLED RECEPTOR"/>
    <property type="match status" value="1"/>
</dbReference>
<dbReference type="PROSITE" id="PS50262">
    <property type="entry name" value="G_PROTEIN_RECEP_F1_2"/>
    <property type="match status" value="1"/>
</dbReference>
<dbReference type="RefSeq" id="XP_022303299.1">
    <property type="nucleotide sequence ID" value="XM_022447591.1"/>
</dbReference>
<feature type="transmembrane region" description="Helical" evidence="9">
    <location>
        <begin position="117"/>
        <end position="143"/>
    </location>
</feature>